<evidence type="ECO:0000313" key="1">
    <source>
        <dbReference type="EMBL" id="MBX18945.1"/>
    </source>
</evidence>
<protein>
    <submittedName>
        <fullName evidence="1">Uncharacterized protein</fullName>
    </submittedName>
</protein>
<dbReference type="AlphaFoldDB" id="A0A2P2LLU8"/>
<reference evidence="1" key="1">
    <citation type="submission" date="2018-02" db="EMBL/GenBank/DDBJ databases">
        <title>Rhizophora mucronata_Transcriptome.</title>
        <authorList>
            <person name="Meera S.P."/>
            <person name="Sreeshan A."/>
            <person name="Augustine A."/>
        </authorList>
    </citation>
    <scope>NUCLEOTIDE SEQUENCE</scope>
    <source>
        <tissue evidence="1">Leaf</tissue>
    </source>
</reference>
<dbReference type="EMBL" id="GGEC01038461">
    <property type="protein sequence ID" value="MBX18945.1"/>
    <property type="molecule type" value="Transcribed_RNA"/>
</dbReference>
<organism evidence="1">
    <name type="scientific">Rhizophora mucronata</name>
    <name type="common">Asiatic mangrove</name>
    <dbReference type="NCBI Taxonomy" id="61149"/>
    <lineage>
        <taxon>Eukaryota</taxon>
        <taxon>Viridiplantae</taxon>
        <taxon>Streptophyta</taxon>
        <taxon>Embryophyta</taxon>
        <taxon>Tracheophyta</taxon>
        <taxon>Spermatophyta</taxon>
        <taxon>Magnoliopsida</taxon>
        <taxon>eudicotyledons</taxon>
        <taxon>Gunneridae</taxon>
        <taxon>Pentapetalae</taxon>
        <taxon>rosids</taxon>
        <taxon>fabids</taxon>
        <taxon>Malpighiales</taxon>
        <taxon>Rhizophoraceae</taxon>
        <taxon>Rhizophora</taxon>
    </lineage>
</organism>
<accession>A0A2P2LLU8</accession>
<name>A0A2P2LLU8_RHIMU</name>
<proteinExistence type="predicted"/>
<sequence length="57" mass="6474">MTIIHMLANSSHQPKNVAVKFQAIQTTFNFIFVSRIFAELKTPSGLYTSCSHRKKTC</sequence>